<evidence type="ECO:0008006" key="4">
    <source>
        <dbReference type="Google" id="ProtNLM"/>
    </source>
</evidence>
<dbReference type="Proteomes" id="UP000034176">
    <property type="component" value="Unassembled WGS sequence"/>
</dbReference>
<evidence type="ECO:0000313" key="2">
    <source>
        <dbReference type="EMBL" id="KKP59877.1"/>
    </source>
</evidence>
<organism evidence="2 3">
    <name type="scientific">Candidatus Gottesmanbacteria bacterium GW2011_GWA1_34_13</name>
    <dbReference type="NCBI Taxonomy" id="1618434"/>
    <lineage>
        <taxon>Bacteria</taxon>
        <taxon>Candidatus Gottesmaniibacteriota</taxon>
    </lineage>
</organism>
<sequence>MPEKNKTNIKTSFIQIYAVIIGLLLILNIAFIIMVQNQVKTIALLKKELVGLEQNNQIISSSNEISTTYTNEIEMISRVFPSEALMPEVIKQFESEIRLNTDNYRLKFNSVTPVAELDRLYLPLTLTVDTDVVRLVNLLTRIEQMPYMTHVNSIISKNNEGLLGKSEITISLKLYVQNPFNSK</sequence>
<dbReference type="EMBL" id="LBPN01000002">
    <property type="protein sequence ID" value="KKP59877.1"/>
    <property type="molecule type" value="Genomic_DNA"/>
</dbReference>
<evidence type="ECO:0000313" key="3">
    <source>
        <dbReference type="Proteomes" id="UP000034176"/>
    </source>
</evidence>
<name>A0A0G0DXJ9_9BACT</name>
<evidence type="ECO:0000256" key="1">
    <source>
        <dbReference type="SAM" id="Phobius"/>
    </source>
</evidence>
<keyword evidence="1" id="KW-1133">Transmembrane helix</keyword>
<feature type="transmembrane region" description="Helical" evidence="1">
    <location>
        <begin position="12"/>
        <end position="35"/>
    </location>
</feature>
<proteinExistence type="predicted"/>
<accession>A0A0G0DXJ9</accession>
<gene>
    <name evidence="2" type="ORF">UR52_C0002G0105</name>
</gene>
<reference evidence="2 3" key="1">
    <citation type="journal article" date="2015" name="Nature">
        <title>rRNA introns, odd ribosomes, and small enigmatic genomes across a large radiation of phyla.</title>
        <authorList>
            <person name="Brown C.T."/>
            <person name="Hug L.A."/>
            <person name="Thomas B.C."/>
            <person name="Sharon I."/>
            <person name="Castelle C.J."/>
            <person name="Singh A."/>
            <person name="Wilkins M.J."/>
            <person name="Williams K.H."/>
            <person name="Banfield J.F."/>
        </authorList>
    </citation>
    <scope>NUCLEOTIDE SEQUENCE [LARGE SCALE GENOMIC DNA]</scope>
</reference>
<dbReference type="AlphaFoldDB" id="A0A0G0DXJ9"/>
<comment type="caution">
    <text evidence="2">The sequence shown here is derived from an EMBL/GenBank/DDBJ whole genome shotgun (WGS) entry which is preliminary data.</text>
</comment>
<dbReference type="STRING" id="1618434.UR52_C0002G0105"/>
<keyword evidence="1" id="KW-0472">Membrane</keyword>
<keyword evidence="1" id="KW-0812">Transmembrane</keyword>
<protein>
    <recommendedName>
        <fullName evidence="4">Tfp pilus assembly protein PilO</fullName>
    </recommendedName>
</protein>